<reference evidence="1 2" key="1">
    <citation type="submission" date="2017-08" db="EMBL/GenBank/DDBJ databases">
        <authorList>
            <person name="Chaillou S."/>
        </authorList>
    </citation>
    <scope>NUCLEOTIDE SEQUENCE [LARGE SCALE GENOMIC DNA]</scope>
    <source>
        <strain evidence="1 2">MFPA15A1205</strain>
    </source>
</reference>
<dbReference type="Pfam" id="PF02413">
    <property type="entry name" value="Caudo_TAP"/>
    <property type="match status" value="1"/>
</dbReference>
<protein>
    <recommendedName>
        <fullName evidence="3">Phage tail protein</fullName>
    </recommendedName>
</protein>
<accession>A0AAX2H7Q0</accession>
<evidence type="ECO:0008006" key="3">
    <source>
        <dbReference type="Google" id="ProtNLM"/>
    </source>
</evidence>
<evidence type="ECO:0000313" key="1">
    <source>
        <dbReference type="EMBL" id="SOB52736.1"/>
    </source>
</evidence>
<evidence type="ECO:0000313" key="2">
    <source>
        <dbReference type="Proteomes" id="UP000219564"/>
    </source>
</evidence>
<proteinExistence type="predicted"/>
<dbReference type="InterPro" id="IPR003458">
    <property type="entry name" value="Phage_T4_Gp38_tail_assem"/>
</dbReference>
<sequence length="185" mass="20322">MTTRAAINILGSTGEIIDITSLGVSTIESKRESPGIYQLIGTQGMARAPEGWGYVVNQMDVDKAVAISYDEQVLRVCVTLDDKPTDLSHSITLHVAVDELPVSSMPPPEQVPDMDPAQEAQREHAHLRAIADYAIAPLQDAVDIDEASEEDALRLKAWKKYRVALNRVFDQIGYPDAIDWPVAPE</sequence>
<organism evidence="1 2">
    <name type="scientific">Pseudomonas lundensis</name>
    <dbReference type="NCBI Taxonomy" id="86185"/>
    <lineage>
        <taxon>Bacteria</taxon>
        <taxon>Pseudomonadati</taxon>
        <taxon>Pseudomonadota</taxon>
        <taxon>Gammaproteobacteria</taxon>
        <taxon>Pseudomonadales</taxon>
        <taxon>Pseudomonadaceae</taxon>
        <taxon>Pseudomonas</taxon>
    </lineage>
</organism>
<comment type="caution">
    <text evidence="1">The sequence shown here is derived from an EMBL/GenBank/DDBJ whole genome shotgun (WGS) entry which is preliminary data.</text>
</comment>
<name>A0AAX2H7Q0_9PSED</name>
<dbReference type="EMBL" id="OBKZ01000017">
    <property type="protein sequence ID" value="SOB52736.1"/>
    <property type="molecule type" value="Genomic_DNA"/>
</dbReference>
<dbReference type="Proteomes" id="UP000219564">
    <property type="component" value="Unassembled WGS sequence"/>
</dbReference>
<dbReference type="RefSeq" id="WP_097191975.1">
    <property type="nucleotide sequence ID" value="NZ_OBKZ01000017.1"/>
</dbReference>
<gene>
    <name evidence="1" type="ORF">PLUA15_240149</name>
</gene>
<dbReference type="AlphaFoldDB" id="A0AAX2H7Q0"/>